<dbReference type="RefSeq" id="WP_077348371.1">
    <property type="nucleotide sequence ID" value="NZ_CP019607.1"/>
</dbReference>
<dbReference type="OrthoDB" id="9148135at2"/>
<evidence type="ECO:0000256" key="1">
    <source>
        <dbReference type="SAM" id="SignalP"/>
    </source>
</evidence>
<dbReference type="AlphaFoldDB" id="A0A1Q2CVX3"/>
<reference evidence="2 3" key="1">
    <citation type="journal article" date="2008" name="Int. J. Syst. Evol. Microbiol.">
        <title>Tessaracoccus flavescens sp. nov., isolated from marine sediment.</title>
        <authorList>
            <person name="Lee D.W."/>
            <person name="Lee S.D."/>
        </authorList>
    </citation>
    <scope>NUCLEOTIDE SEQUENCE [LARGE SCALE GENOMIC DNA]</scope>
    <source>
        <strain evidence="2 3">SST-39T</strain>
    </source>
</reference>
<keyword evidence="3" id="KW-1185">Reference proteome</keyword>
<proteinExistence type="predicted"/>
<dbReference type="EMBL" id="CP019607">
    <property type="protein sequence ID" value="AQP50257.1"/>
    <property type="molecule type" value="Genomic_DNA"/>
</dbReference>
<sequence>MLTRRQLAAARLVAQGLIAPHATALDAVTAHVAMQGQDLPGVIASTALRTPRPDPVEVLAELDAGRIVRSYPMRGTVFLMPSRDAVWVTQLCSAPSLRAAEARRRQLGLDEGALARAEETALEALADGPRSRPELFGVWEAAGLAPKGGRGYHMLFTLIARSTVCHGPWNGTDQDIALVSSWLPAGSDLAGRFDGERVPAVAELLLRYLSSHGPATIRDFAWWTKLGLAEIRAALPLVAGHLESDGAAEPSYWRAGLLDEVAALGRAVSRPLLLPGFDEFILGYQDRLFAMTRDQHDRLVPGNNGVFKKTVVQGAQVVGIWSRGGRPGRRSLEIEAFRPISAAGERALQRRFEEFPFVGQ</sequence>
<dbReference type="KEGG" id="tfa:BW733_04820"/>
<dbReference type="Pfam" id="PF06224">
    <property type="entry name" value="AlkZ-like"/>
    <property type="match status" value="1"/>
</dbReference>
<evidence type="ECO:0008006" key="4">
    <source>
        <dbReference type="Google" id="ProtNLM"/>
    </source>
</evidence>
<dbReference type="STRING" id="399497.BW733_04820"/>
<gene>
    <name evidence="2" type="ORF">BW733_04820</name>
</gene>
<feature type="signal peptide" evidence="1">
    <location>
        <begin position="1"/>
        <end position="24"/>
    </location>
</feature>
<dbReference type="Proteomes" id="UP000188235">
    <property type="component" value="Chromosome"/>
</dbReference>
<name>A0A1Q2CVX3_9ACTN</name>
<keyword evidence="1" id="KW-0732">Signal</keyword>
<dbReference type="PANTHER" id="PTHR38479">
    <property type="entry name" value="LMO0824 PROTEIN"/>
    <property type="match status" value="1"/>
</dbReference>
<dbReference type="PANTHER" id="PTHR38479:SF2">
    <property type="entry name" value="WINGED HELIX DNA-BINDING DOMAIN-CONTAINING PROTEIN"/>
    <property type="match status" value="1"/>
</dbReference>
<evidence type="ECO:0000313" key="2">
    <source>
        <dbReference type="EMBL" id="AQP50257.1"/>
    </source>
</evidence>
<organism evidence="2 3">
    <name type="scientific">Tessaracoccus flavescens</name>
    <dbReference type="NCBI Taxonomy" id="399497"/>
    <lineage>
        <taxon>Bacteria</taxon>
        <taxon>Bacillati</taxon>
        <taxon>Actinomycetota</taxon>
        <taxon>Actinomycetes</taxon>
        <taxon>Propionibacteriales</taxon>
        <taxon>Propionibacteriaceae</taxon>
        <taxon>Tessaracoccus</taxon>
    </lineage>
</organism>
<feature type="chain" id="PRO_5013134557" description="Winged helix DNA-binding domain-containing protein" evidence="1">
    <location>
        <begin position="25"/>
        <end position="360"/>
    </location>
</feature>
<dbReference type="InterPro" id="IPR009351">
    <property type="entry name" value="AlkZ-like"/>
</dbReference>
<accession>A0A1Q2CVX3</accession>
<protein>
    <recommendedName>
        <fullName evidence="4">Winged helix DNA-binding domain-containing protein</fullName>
    </recommendedName>
</protein>
<evidence type="ECO:0000313" key="3">
    <source>
        <dbReference type="Proteomes" id="UP000188235"/>
    </source>
</evidence>